<reference evidence="3 4" key="1">
    <citation type="submission" date="2014-12" db="EMBL/GenBank/DDBJ databases">
        <title>Genome assembly of Enhygromyxa salina DSM 15201.</title>
        <authorList>
            <person name="Sharma G."/>
            <person name="Subramanian S."/>
        </authorList>
    </citation>
    <scope>NUCLEOTIDE SEQUENCE [LARGE SCALE GENOMIC DNA]</scope>
    <source>
        <strain evidence="3 4">DSM 15201</strain>
    </source>
</reference>
<dbReference type="PROSITE" id="PS50943">
    <property type="entry name" value="HTH_CROC1"/>
    <property type="match status" value="1"/>
</dbReference>
<evidence type="ECO:0000259" key="2">
    <source>
        <dbReference type="PROSITE" id="PS50943"/>
    </source>
</evidence>
<dbReference type="InterPro" id="IPR010982">
    <property type="entry name" value="Lambda_DNA-bd_dom_sf"/>
</dbReference>
<evidence type="ECO:0000313" key="3">
    <source>
        <dbReference type="EMBL" id="KIG12189.1"/>
    </source>
</evidence>
<evidence type="ECO:0000313" key="4">
    <source>
        <dbReference type="Proteomes" id="UP000031599"/>
    </source>
</evidence>
<dbReference type="SUPFAM" id="SSF47413">
    <property type="entry name" value="lambda repressor-like DNA-binding domains"/>
    <property type="match status" value="1"/>
</dbReference>
<dbReference type="PANTHER" id="PTHR46797:SF1">
    <property type="entry name" value="METHYLPHOSPHONATE SYNTHASE"/>
    <property type="match status" value="1"/>
</dbReference>
<evidence type="ECO:0000256" key="1">
    <source>
        <dbReference type="ARBA" id="ARBA00023125"/>
    </source>
</evidence>
<dbReference type="Gene3D" id="1.10.260.40">
    <property type="entry name" value="lambda repressor-like DNA-binding domains"/>
    <property type="match status" value="1"/>
</dbReference>
<accession>A0A0C1Z3L7</accession>
<name>A0A0C1Z3L7_9BACT</name>
<feature type="domain" description="HTH cro/C1-type" evidence="2">
    <location>
        <begin position="14"/>
        <end position="68"/>
    </location>
</feature>
<comment type="caution">
    <text evidence="3">The sequence shown here is derived from an EMBL/GenBank/DDBJ whole genome shotgun (WGS) entry which is preliminary data.</text>
</comment>
<dbReference type="GO" id="GO:0005829">
    <property type="term" value="C:cytosol"/>
    <property type="evidence" value="ECO:0007669"/>
    <property type="project" value="TreeGrafter"/>
</dbReference>
<proteinExistence type="predicted"/>
<dbReference type="InterPro" id="IPR001387">
    <property type="entry name" value="Cro/C1-type_HTH"/>
</dbReference>
<dbReference type="CDD" id="cd00093">
    <property type="entry name" value="HTH_XRE"/>
    <property type="match status" value="1"/>
</dbReference>
<dbReference type="GO" id="GO:0003677">
    <property type="term" value="F:DNA binding"/>
    <property type="evidence" value="ECO:0007669"/>
    <property type="project" value="UniProtKB-KW"/>
</dbReference>
<dbReference type="GO" id="GO:0003700">
    <property type="term" value="F:DNA-binding transcription factor activity"/>
    <property type="evidence" value="ECO:0007669"/>
    <property type="project" value="TreeGrafter"/>
</dbReference>
<dbReference type="Pfam" id="PF01381">
    <property type="entry name" value="HTH_3"/>
    <property type="match status" value="1"/>
</dbReference>
<sequence>MDKPDKPDSFGAHVKRLREVRRLTQEELADRSGLAADTIRRLEHQDFSPSLRTLRKVCKGLGLSIAALFGSFELGGVTEEVARISGLLIGRSPAELRLLERVLATLIDELDRPH</sequence>
<dbReference type="InterPro" id="IPR050807">
    <property type="entry name" value="TransReg_Diox_bact_type"/>
</dbReference>
<dbReference type="EMBL" id="JMCC02000146">
    <property type="protein sequence ID" value="KIG12189.1"/>
    <property type="molecule type" value="Genomic_DNA"/>
</dbReference>
<keyword evidence="1" id="KW-0238">DNA-binding</keyword>
<organism evidence="3 4">
    <name type="scientific">Enhygromyxa salina</name>
    <dbReference type="NCBI Taxonomy" id="215803"/>
    <lineage>
        <taxon>Bacteria</taxon>
        <taxon>Pseudomonadati</taxon>
        <taxon>Myxococcota</taxon>
        <taxon>Polyangia</taxon>
        <taxon>Nannocystales</taxon>
        <taxon>Nannocystaceae</taxon>
        <taxon>Enhygromyxa</taxon>
    </lineage>
</organism>
<dbReference type="PANTHER" id="PTHR46797">
    <property type="entry name" value="HTH-TYPE TRANSCRIPTIONAL REGULATOR"/>
    <property type="match status" value="1"/>
</dbReference>
<dbReference type="AlphaFoldDB" id="A0A0C1Z3L7"/>
<protein>
    <recommendedName>
        <fullName evidence="2">HTH cro/C1-type domain-containing protein</fullName>
    </recommendedName>
</protein>
<gene>
    <name evidence="3" type="ORF">DB30_01825</name>
</gene>
<dbReference type="SMART" id="SM00530">
    <property type="entry name" value="HTH_XRE"/>
    <property type="match status" value="1"/>
</dbReference>
<dbReference type="Proteomes" id="UP000031599">
    <property type="component" value="Unassembled WGS sequence"/>
</dbReference>